<dbReference type="Pfam" id="PF00096">
    <property type="entry name" value="zf-C2H2"/>
    <property type="match status" value="4"/>
</dbReference>
<feature type="domain" description="C2H2-type" evidence="10">
    <location>
        <begin position="239"/>
        <end position="266"/>
    </location>
</feature>
<feature type="domain" description="ZAD" evidence="11">
    <location>
        <begin position="5"/>
        <end position="87"/>
    </location>
</feature>
<feature type="region of interest" description="Disordered" evidence="9">
    <location>
        <begin position="371"/>
        <end position="392"/>
    </location>
</feature>
<feature type="binding site" evidence="8">
    <location>
        <position position="60"/>
    </location>
    <ligand>
        <name>Zn(2+)</name>
        <dbReference type="ChEBI" id="CHEBI:29105"/>
    </ligand>
</feature>
<keyword evidence="6" id="KW-0539">Nucleus</keyword>
<evidence type="ECO:0000259" key="10">
    <source>
        <dbReference type="PROSITE" id="PS50157"/>
    </source>
</evidence>
<feature type="binding site" evidence="8">
    <location>
        <position position="10"/>
    </location>
    <ligand>
        <name>Zn(2+)</name>
        <dbReference type="ChEBI" id="CHEBI:29105"/>
    </ligand>
</feature>
<organism evidence="12 13">
    <name type="scientific">Aedes albopictus</name>
    <name type="common">Asian tiger mosquito</name>
    <name type="synonym">Stegomyia albopicta</name>
    <dbReference type="NCBI Taxonomy" id="7160"/>
    <lineage>
        <taxon>Eukaryota</taxon>
        <taxon>Metazoa</taxon>
        <taxon>Ecdysozoa</taxon>
        <taxon>Arthropoda</taxon>
        <taxon>Hexapoda</taxon>
        <taxon>Insecta</taxon>
        <taxon>Pterygota</taxon>
        <taxon>Neoptera</taxon>
        <taxon>Endopterygota</taxon>
        <taxon>Diptera</taxon>
        <taxon>Nematocera</taxon>
        <taxon>Culicoidea</taxon>
        <taxon>Culicidae</taxon>
        <taxon>Culicinae</taxon>
        <taxon>Aedini</taxon>
        <taxon>Aedes</taxon>
        <taxon>Stegomyia</taxon>
    </lineage>
</organism>
<dbReference type="InterPro" id="IPR012934">
    <property type="entry name" value="Znf_AD"/>
</dbReference>
<evidence type="ECO:0000256" key="7">
    <source>
        <dbReference type="PROSITE-ProRule" id="PRU00042"/>
    </source>
</evidence>
<evidence type="ECO:0000256" key="8">
    <source>
        <dbReference type="PROSITE-ProRule" id="PRU01263"/>
    </source>
</evidence>
<sequence>MEMESICRLCLQDGPDLTSVFAEMVSITGPPLEEDAEKLIRLYLPIQIIKSENTMYPAICSDCSHQIEQWHRFYLSCIDNDKIYQQRLLEHQLDSIEFPVPLKEELMDEEEPSYVDQYLEFESVDVGASELTNGDIADSDHYSYDSDFCPKKSKARSKKMQTTAPKKRGRPSLKSKEDKLWEEEMGLNQPRAKKPRALRVESLDAKKKRKPDTKMCPICGKFFVSLFEHLRHHQNDKKYQCSHCEKKFIGRSNYLTHLNIHTREKMFKCTLCDRQYMYTKSLKMHMISHAGERTFQCTVCKKMFLQKSSMERHMRNHFEEPKIKCDECGHLFYARGDLNKHMKTHQSFKEFSCEICGRAFGRKDNLRTHMKVHQKKPKDTKTTDYPPDRTAVEEYGISYVDD</sequence>
<evidence type="ECO:0000256" key="2">
    <source>
        <dbReference type="ARBA" id="ARBA00022723"/>
    </source>
</evidence>
<dbReference type="SMART" id="SM00868">
    <property type="entry name" value="zf-AD"/>
    <property type="match status" value="1"/>
</dbReference>
<dbReference type="PANTHER" id="PTHR24394:SF44">
    <property type="entry name" value="ZINC FINGER PROTEIN 271-LIKE"/>
    <property type="match status" value="1"/>
</dbReference>
<feature type="region of interest" description="Disordered" evidence="9">
    <location>
        <begin position="151"/>
        <end position="197"/>
    </location>
</feature>
<dbReference type="Pfam" id="PF07776">
    <property type="entry name" value="zf-AD"/>
    <property type="match status" value="1"/>
</dbReference>
<feature type="domain" description="C2H2-type" evidence="10">
    <location>
        <begin position="267"/>
        <end position="294"/>
    </location>
</feature>
<evidence type="ECO:0000256" key="6">
    <source>
        <dbReference type="ARBA" id="ARBA00023242"/>
    </source>
</evidence>
<keyword evidence="3" id="KW-0677">Repeat</keyword>
<feature type="binding site" evidence="8">
    <location>
        <position position="63"/>
    </location>
    <ligand>
        <name>Zn(2+)</name>
        <dbReference type="ChEBI" id="CHEBI:29105"/>
    </ligand>
</feature>
<feature type="binding site" evidence="8">
    <location>
        <position position="7"/>
    </location>
    <ligand>
        <name>Zn(2+)</name>
        <dbReference type="ChEBI" id="CHEBI:29105"/>
    </ligand>
</feature>
<feature type="compositionally biased region" description="Basic residues" evidence="9">
    <location>
        <begin position="151"/>
        <end position="173"/>
    </location>
</feature>
<evidence type="ECO:0000313" key="12">
    <source>
        <dbReference type="EnsemblMetazoa" id="AALFPA23_023815.P35492"/>
    </source>
</evidence>
<evidence type="ECO:0000259" key="11">
    <source>
        <dbReference type="PROSITE" id="PS51915"/>
    </source>
</evidence>
<dbReference type="SUPFAM" id="SSF57667">
    <property type="entry name" value="beta-beta-alpha zinc fingers"/>
    <property type="match status" value="3"/>
</dbReference>
<dbReference type="PANTHER" id="PTHR24394">
    <property type="entry name" value="ZINC FINGER PROTEIN"/>
    <property type="match status" value="1"/>
</dbReference>
<dbReference type="SMART" id="SM00355">
    <property type="entry name" value="ZnF_C2H2"/>
    <property type="match status" value="6"/>
</dbReference>
<dbReference type="Gene3D" id="3.30.160.60">
    <property type="entry name" value="Classic Zinc Finger"/>
    <property type="match status" value="5"/>
</dbReference>
<keyword evidence="2 8" id="KW-0479">Metal-binding</keyword>
<dbReference type="RefSeq" id="XP_062699067.1">
    <property type="nucleotide sequence ID" value="XM_062843083.1"/>
</dbReference>
<evidence type="ECO:0000256" key="5">
    <source>
        <dbReference type="ARBA" id="ARBA00022833"/>
    </source>
</evidence>
<dbReference type="InterPro" id="IPR013087">
    <property type="entry name" value="Znf_C2H2_type"/>
</dbReference>
<dbReference type="Pfam" id="PF13912">
    <property type="entry name" value="zf-C2H2_6"/>
    <property type="match status" value="1"/>
</dbReference>
<dbReference type="EnsemblMetazoa" id="AALFPA23_023815.R35492">
    <property type="protein sequence ID" value="AALFPA23_023815.P35492"/>
    <property type="gene ID" value="AALFPA23_023815"/>
</dbReference>
<dbReference type="PROSITE" id="PS00028">
    <property type="entry name" value="ZINC_FINGER_C2H2_1"/>
    <property type="match status" value="5"/>
</dbReference>
<evidence type="ECO:0000256" key="4">
    <source>
        <dbReference type="ARBA" id="ARBA00022771"/>
    </source>
</evidence>
<dbReference type="Gene3D" id="3.40.1800.20">
    <property type="match status" value="1"/>
</dbReference>
<dbReference type="PROSITE" id="PS51915">
    <property type="entry name" value="ZAD"/>
    <property type="match status" value="1"/>
</dbReference>
<dbReference type="SUPFAM" id="SSF57716">
    <property type="entry name" value="Glucocorticoid receptor-like (DNA-binding domain)"/>
    <property type="match status" value="1"/>
</dbReference>
<evidence type="ECO:0008006" key="14">
    <source>
        <dbReference type="Google" id="ProtNLM"/>
    </source>
</evidence>
<protein>
    <recommendedName>
        <fullName evidence="14">C2h2-type zn-finger protein</fullName>
    </recommendedName>
</protein>
<keyword evidence="13" id="KW-1185">Reference proteome</keyword>
<evidence type="ECO:0000313" key="13">
    <source>
        <dbReference type="Proteomes" id="UP000069940"/>
    </source>
</evidence>
<dbReference type="PROSITE" id="PS50157">
    <property type="entry name" value="ZINC_FINGER_C2H2_2"/>
    <property type="match status" value="5"/>
</dbReference>
<evidence type="ECO:0000256" key="3">
    <source>
        <dbReference type="ARBA" id="ARBA00022737"/>
    </source>
</evidence>
<feature type="compositionally biased region" description="Basic and acidic residues" evidence="9">
    <location>
        <begin position="377"/>
        <end position="392"/>
    </location>
</feature>
<name>A0ABM2A2G1_AEDAL</name>
<evidence type="ECO:0000256" key="1">
    <source>
        <dbReference type="ARBA" id="ARBA00004123"/>
    </source>
</evidence>
<feature type="domain" description="C2H2-type" evidence="10">
    <location>
        <begin position="323"/>
        <end position="350"/>
    </location>
</feature>
<feature type="domain" description="C2H2-type" evidence="10">
    <location>
        <begin position="295"/>
        <end position="322"/>
    </location>
</feature>
<feature type="domain" description="C2H2-type" evidence="10">
    <location>
        <begin position="351"/>
        <end position="378"/>
    </location>
</feature>
<evidence type="ECO:0000256" key="9">
    <source>
        <dbReference type="SAM" id="MobiDB-lite"/>
    </source>
</evidence>
<keyword evidence="5 8" id="KW-0862">Zinc</keyword>
<keyword evidence="4 7" id="KW-0863">Zinc-finger</keyword>
<reference evidence="12" key="2">
    <citation type="submission" date="2025-05" db="UniProtKB">
        <authorList>
            <consortium name="EnsemblMetazoa"/>
        </authorList>
    </citation>
    <scope>IDENTIFICATION</scope>
    <source>
        <strain evidence="12">Foshan</strain>
    </source>
</reference>
<dbReference type="GeneID" id="109424686"/>
<dbReference type="Proteomes" id="UP000069940">
    <property type="component" value="Unassembled WGS sequence"/>
</dbReference>
<accession>A0ABM2A2G1</accession>
<comment type="subcellular location">
    <subcellularLocation>
        <location evidence="1">Nucleus</location>
    </subcellularLocation>
</comment>
<dbReference type="InterPro" id="IPR036236">
    <property type="entry name" value="Znf_C2H2_sf"/>
</dbReference>
<reference evidence="13" key="1">
    <citation type="journal article" date="2015" name="Proc. Natl. Acad. Sci. U.S.A.">
        <title>Genome sequence of the Asian Tiger mosquito, Aedes albopictus, reveals insights into its biology, genetics, and evolution.</title>
        <authorList>
            <person name="Chen X.G."/>
            <person name="Jiang X."/>
            <person name="Gu J."/>
            <person name="Xu M."/>
            <person name="Wu Y."/>
            <person name="Deng Y."/>
            <person name="Zhang C."/>
            <person name="Bonizzoni M."/>
            <person name="Dermauw W."/>
            <person name="Vontas J."/>
            <person name="Armbruster P."/>
            <person name="Huang X."/>
            <person name="Yang Y."/>
            <person name="Zhang H."/>
            <person name="He W."/>
            <person name="Peng H."/>
            <person name="Liu Y."/>
            <person name="Wu K."/>
            <person name="Chen J."/>
            <person name="Lirakis M."/>
            <person name="Topalis P."/>
            <person name="Van Leeuwen T."/>
            <person name="Hall A.B."/>
            <person name="Jiang X."/>
            <person name="Thorpe C."/>
            <person name="Mueller R.L."/>
            <person name="Sun C."/>
            <person name="Waterhouse R.M."/>
            <person name="Yan G."/>
            <person name="Tu Z.J."/>
            <person name="Fang X."/>
            <person name="James A.A."/>
        </authorList>
    </citation>
    <scope>NUCLEOTIDE SEQUENCE [LARGE SCALE GENOMIC DNA]</scope>
    <source>
        <strain evidence="13">Foshan</strain>
    </source>
</reference>
<proteinExistence type="predicted"/>